<proteinExistence type="predicted"/>
<reference evidence="2 3" key="1">
    <citation type="journal article" date="2014" name="Genome Announc.">
        <title>Draft Genome Sequences of Marine Flavobacterium Algibacter lectus Strains SS8 and NR4.</title>
        <authorList>
            <person name="Takatani N."/>
            <person name="Nakanishi M."/>
            <person name="Meirelles P."/>
            <person name="Mino S."/>
            <person name="Suda W."/>
            <person name="Oshima K."/>
            <person name="Hattori M."/>
            <person name="Ohkuma M."/>
            <person name="Hosokawa M."/>
            <person name="Miyashita K."/>
            <person name="Thompson F.L."/>
            <person name="Niwa A."/>
            <person name="Sawabe T."/>
            <person name="Sawabe T."/>
        </authorList>
    </citation>
    <scope>NUCLEOTIDE SEQUENCE [LARGE SCALE GENOMIC DNA]</scope>
    <source>
        <strain evidence="3">JCM19274</strain>
    </source>
</reference>
<gene>
    <name evidence="2" type="ORF">JCM19274_3528</name>
</gene>
<evidence type="ECO:0000313" key="2">
    <source>
        <dbReference type="EMBL" id="GAL78970.1"/>
    </source>
</evidence>
<dbReference type="GO" id="GO:0003904">
    <property type="term" value="F:deoxyribodipyrimidine photo-lyase activity"/>
    <property type="evidence" value="ECO:0007669"/>
    <property type="project" value="UniProtKB-EC"/>
</dbReference>
<name>A0A090WPG4_9FLAO</name>
<keyword evidence="2" id="KW-0456">Lyase</keyword>
<accession>A0A090WPG4</accession>
<dbReference type="PROSITE" id="PS51645">
    <property type="entry name" value="PHR_CRY_ALPHA_BETA"/>
    <property type="match status" value="1"/>
</dbReference>
<dbReference type="GO" id="GO:0071949">
    <property type="term" value="F:FAD binding"/>
    <property type="evidence" value="ECO:0007669"/>
    <property type="project" value="TreeGrafter"/>
</dbReference>
<dbReference type="AlphaFoldDB" id="A0A090WPG4"/>
<dbReference type="InterPro" id="IPR014729">
    <property type="entry name" value="Rossmann-like_a/b/a_fold"/>
</dbReference>
<dbReference type="PANTHER" id="PTHR11455:SF9">
    <property type="entry name" value="CRYPTOCHROME CIRCADIAN CLOCK 5 ISOFORM X1"/>
    <property type="match status" value="1"/>
</dbReference>
<dbReference type="Gene3D" id="3.40.50.620">
    <property type="entry name" value="HUPs"/>
    <property type="match status" value="1"/>
</dbReference>
<protein>
    <submittedName>
        <fullName evidence="2">Deoxyribodipyrimidine photolyase</fullName>
        <ecNumber evidence="2">4.1.99.3</ecNumber>
    </submittedName>
</protein>
<dbReference type="Pfam" id="PF00875">
    <property type="entry name" value="DNA_photolyase"/>
    <property type="match status" value="1"/>
</dbReference>
<dbReference type="PANTHER" id="PTHR11455">
    <property type="entry name" value="CRYPTOCHROME"/>
    <property type="match status" value="1"/>
</dbReference>
<feature type="domain" description="Photolyase/cryptochrome alpha/beta" evidence="1">
    <location>
        <begin position="4"/>
        <end position="133"/>
    </location>
</feature>
<dbReference type="GO" id="GO:0003677">
    <property type="term" value="F:DNA binding"/>
    <property type="evidence" value="ECO:0007669"/>
    <property type="project" value="TreeGrafter"/>
</dbReference>
<dbReference type="InterPro" id="IPR002081">
    <property type="entry name" value="Cryptochrome/DNA_photolyase_1"/>
</dbReference>
<dbReference type="InterPro" id="IPR006050">
    <property type="entry name" value="DNA_photolyase_N"/>
</dbReference>
<sequence length="158" mass="18660">MENKITLFWFRRDLRLEDNTALHYALKSSNNVLPIFIFDDDILDSLPKDDARVSFIHNTLENINKELTEFRSSLVVKKGSTLVVWKALIEEHNIERVFFNKDYEPYAIKRDLEILKLLKSKGIETKSFKDQVIFEENDILKNDNTPHIQYIHHLKISG</sequence>
<dbReference type="EC" id="4.1.99.3" evidence="2"/>
<dbReference type="Proteomes" id="UP000029643">
    <property type="component" value="Unassembled WGS sequence"/>
</dbReference>
<dbReference type="InterPro" id="IPR036155">
    <property type="entry name" value="Crypto/Photolyase_N_sf"/>
</dbReference>
<organism evidence="2 3">
    <name type="scientific">Algibacter lectus</name>
    <dbReference type="NCBI Taxonomy" id="221126"/>
    <lineage>
        <taxon>Bacteria</taxon>
        <taxon>Pseudomonadati</taxon>
        <taxon>Bacteroidota</taxon>
        <taxon>Flavobacteriia</taxon>
        <taxon>Flavobacteriales</taxon>
        <taxon>Flavobacteriaceae</taxon>
        <taxon>Algibacter</taxon>
    </lineage>
</organism>
<comment type="caution">
    <text evidence="2">The sequence shown here is derived from an EMBL/GenBank/DDBJ whole genome shotgun (WGS) entry which is preliminary data.</text>
</comment>
<evidence type="ECO:0000259" key="1">
    <source>
        <dbReference type="PROSITE" id="PS51645"/>
    </source>
</evidence>
<evidence type="ECO:0000313" key="3">
    <source>
        <dbReference type="Proteomes" id="UP000029643"/>
    </source>
</evidence>
<dbReference type="EMBL" id="BBNU01000004">
    <property type="protein sequence ID" value="GAL78970.1"/>
    <property type="molecule type" value="Genomic_DNA"/>
</dbReference>
<dbReference type="SUPFAM" id="SSF52425">
    <property type="entry name" value="Cryptochrome/photolyase, N-terminal domain"/>
    <property type="match status" value="1"/>
</dbReference>